<keyword evidence="1" id="KW-0472">Membrane</keyword>
<dbReference type="EMBL" id="JAQHXR010000002">
    <property type="protein sequence ID" value="MDA3968982.1"/>
    <property type="molecule type" value="Genomic_DNA"/>
</dbReference>
<keyword evidence="3" id="KW-1185">Reference proteome</keyword>
<proteinExistence type="predicted"/>
<evidence type="ECO:0008006" key="4">
    <source>
        <dbReference type="Google" id="ProtNLM"/>
    </source>
</evidence>
<evidence type="ECO:0000313" key="3">
    <source>
        <dbReference type="Proteomes" id="UP001210261"/>
    </source>
</evidence>
<keyword evidence="1" id="KW-1133">Transmembrane helix</keyword>
<protein>
    <recommendedName>
        <fullName evidence="4">Integral membrane protein</fullName>
    </recommendedName>
</protein>
<comment type="caution">
    <text evidence="2">The sequence shown here is derived from an EMBL/GenBank/DDBJ whole genome shotgun (WGS) entry which is preliminary data.</text>
</comment>
<evidence type="ECO:0000256" key="1">
    <source>
        <dbReference type="SAM" id="Phobius"/>
    </source>
</evidence>
<organism evidence="2 3">
    <name type="scientific">Helicobacter ibis</name>
    <dbReference type="NCBI Taxonomy" id="2962633"/>
    <lineage>
        <taxon>Bacteria</taxon>
        <taxon>Pseudomonadati</taxon>
        <taxon>Campylobacterota</taxon>
        <taxon>Epsilonproteobacteria</taxon>
        <taxon>Campylobacterales</taxon>
        <taxon>Helicobacteraceae</taxon>
        <taxon>Helicobacter</taxon>
    </lineage>
</organism>
<accession>A0ABT4VEF3</accession>
<reference evidence="2 3" key="1">
    <citation type="submission" date="2023-01" db="EMBL/GenBank/DDBJ databases">
        <title>Description of Helicobacter ibis sp. nov. isolated from faecal droppings of black-faced ibis (Theristicus melanopis).</title>
        <authorList>
            <person name="Lopez-Cantillo M."/>
            <person name="Vidal-Veuthey B."/>
            <person name="Mella A."/>
            <person name="De La Haba R."/>
            <person name="Collado L."/>
        </authorList>
    </citation>
    <scope>NUCLEOTIDE SEQUENCE [LARGE SCALE GENOMIC DNA]</scope>
    <source>
        <strain evidence="2 3">A82</strain>
    </source>
</reference>
<keyword evidence="1" id="KW-0812">Transmembrane</keyword>
<feature type="transmembrane region" description="Helical" evidence="1">
    <location>
        <begin position="33"/>
        <end position="52"/>
    </location>
</feature>
<gene>
    <name evidence="2" type="ORF">PF021_04745</name>
</gene>
<evidence type="ECO:0000313" key="2">
    <source>
        <dbReference type="EMBL" id="MDA3968982.1"/>
    </source>
</evidence>
<sequence length="118" mass="13378">MHYWLIVILVVLVILLIVQLLVRFEILSANARFVVGGVLLFVAICIGIFTSMQDKNESYIRQLSEVFLQGRNITCKLNGDNIDVNNTKFNFVSGTLSVIGKEGEYYKVNIPLKNCHKE</sequence>
<dbReference type="Proteomes" id="UP001210261">
    <property type="component" value="Unassembled WGS sequence"/>
</dbReference>
<name>A0ABT4VEF3_9HELI</name>